<name>A0A8R1EWP6_CAEJA</name>
<comment type="subcellular location">
    <subcellularLocation>
        <location evidence="1">Membrane</location>
        <topology evidence="1">Multi-pass membrane protein</topology>
    </subcellularLocation>
</comment>
<feature type="transmembrane region" description="Helical" evidence="8">
    <location>
        <begin position="101"/>
        <end position="121"/>
    </location>
</feature>
<evidence type="ECO:0000256" key="2">
    <source>
        <dbReference type="ARBA" id="ARBA00019449"/>
    </source>
</evidence>
<evidence type="ECO:0000256" key="3">
    <source>
        <dbReference type="ARBA" id="ARBA00022553"/>
    </source>
</evidence>
<keyword evidence="5 8" id="KW-1133">Transmembrane helix</keyword>
<evidence type="ECO:0000256" key="8">
    <source>
        <dbReference type="SAM" id="Phobius"/>
    </source>
</evidence>
<keyword evidence="4 8" id="KW-0812">Transmembrane</keyword>
<reference evidence="10" key="1">
    <citation type="submission" date="2010-08" db="EMBL/GenBank/DDBJ databases">
        <authorList>
            <consortium name="Caenorhabditis japonica Sequencing Consortium"/>
            <person name="Wilson R.K."/>
        </authorList>
    </citation>
    <scope>NUCLEOTIDE SEQUENCE [LARGE SCALE GENOMIC DNA]</scope>
    <source>
        <strain evidence="10">DF5081</strain>
    </source>
</reference>
<evidence type="ECO:0000256" key="5">
    <source>
        <dbReference type="ARBA" id="ARBA00022989"/>
    </source>
</evidence>
<evidence type="ECO:0000313" key="9">
    <source>
        <dbReference type="EnsemblMetazoa" id="CJA42179.1"/>
    </source>
</evidence>
<evidence type="ECO:0000256" key="1">
    <source>
        <dbReference type="ARBA" id="ARBA00004141"/>
    </source>
</evidence>
<dbReference type="AlphaFoldDB" id="A0A8R1EWP6"/>
<proteinExistence type="predicted"/>
<reference evidence="9" key="2">
    <citation type="submission" date="2022-06" db="UniProtKB">
        <authorList>
            <consortium name="EnsemblMetazoa"/>
        </authorList>
    </citation>
    <scope>IDENTIFICATION</scope>
    <source>
        <strain evidence="9">DF5081</strain>
    </source>
</reference>
<dbReference type="EnsemblMetazoa" id="CJA42179.1">
    <property type="protein sequence ID" value="CJA42179.1"/>
    <property type="gene ID" value="WBGene00218027"/>
</dbReference>
<keyword evidence="3" id="KW-0597">Phosphoprotein</keyword>
<sequence length="262" mass="29712">MDGISMVTENYDVLNEEYLDNFNNEKLLKIGAISDETIVSRKQSASDLQSRLKTRKLLGVGELAGDNGEIYKSKISQLLGINESLYVRLPRGMFVWNNINSLYFLVFGGLCLFLPRFGILIDHGIDILPNEEILIARYYGVTLIFFGVLFRFILQQREARSDIALLLLVTAVYHVTILIVTTISTGTIKWWSATLRLGLAAGNIFYHAFVDGQGGLYRQLVRVFEDYSFLSYTPTVEEKTSEAVVEKLLDDRETLKSCKKKD</sequence>
<evidence type="ECO:0000256" key="4">
    <source>
        <dbReference type="ARBA" id="ARBA00022692"/>
    </source>
</evidence>
<protein>
    <recommendedName>
        <fullName evidence="2">Tumor protein p53-inducible protein 11</fullName>
    </recommendedName>
    <alternativeName>
        <fullName evidence="7">p53-induced gene 11 protein</fullName>
    </alternativeName>
</protein>
<keyword evidence="6 8" id="KW-0472">Membrane</keyword>
<feature type="transmembrane region" description="Helical" evidence="8">
    <location>
        <begin position="133"/>
        <end position="154"/>
    </location>
</feature>
<dbReference type="PANTHER" id="PTHR31584">
    <property type="entry name" value="TUMOR PROTEIN P53-INDUCIBLE PROTEIN 11"/>
    <property type="match status" value="1"/>
</dbReference>
<feature type="transmembrane region" description="Helical" evidence="8">
    <location>
        <begin position="163"/>
        <end position="184"/>
    </location>
</feature>
<evidence type="ECO:0000256" key="6">
    <source>
        <dbReference type="ARBA" id="ARBA00023136"/>
    </source>
</evidence>
<evidence type="ECO:0000313" key="10">
    <source>
        <dbReference type="Proteomes" id="UP000005237"/>
    </source>
</evidence>
<dbReference type="InterPro" id="IPR028266">
    <property type="entry name" value="TP53I11"/>
</dbReference>
<evidence type="ECO:0000256" key="7">
    <source>
        <dbReference type="ARBA" id="ARBA00032100"/>
    </source>
</evidence>
<keyword evidence="10" id="KW-1185">Reference proteome</keyword>
<dbReference type="Proteomes" id="UP000005237">
    <property type="component" value="Unassembled WGS sequence"/>
</dbReference>
<dbReference type="OMA" id="PRGMFVW"/>
<dbReference type="Pfam" id="PF14936">
    <property type="entry name" value="p53-inducible11"/>
    <property type="match status" value="1"/>
</dbReference>
<organism evidence="9 10">
    <name type="scientific">Caenorhabditis japonica</name>
    <dbReference type="NCBI Taxonomy" id="281687"/>
    <lineage>
        <taxon>Eukaryota</taxon>
        <taxon>Metazoa</taxon>
        <taxon>Ecdysozoa</taxon>
        <taxon>Nematoda</taxon>
        <taxon>Chromadorea</taxon>
        <taxon>Rhabditida</taxon>
        <taxon>Rhabditina</taxon>
        <taxon>Rhabditomorpha</taxon>
        <taxon>Rhabditoidea</taxon>
        <taxon>Rhabditidae</taxon>
        <taxon>Peloderinae</taxon>
        <taxon>Caenorhabditis</taxon>
    </lineage>
</organism>
<dbReference type="GO" id="GO:0016020">
    <property type="term" value="C:membrane"/>
    <property type="evidence" value="ECO:0007669"/>
    <property type="project" value="UniProtKB-SubCell"/>
</dbReference>
<accession>A0A8R1EWP6</accession>
<dbReference type="PANTHER" id="PTHR31584:SF1">
    <property type="entry name" value="TUMOR PROTEIN P53-INDUCIBLE PROTEIN 11"/>
    <property type="match status" value="1"/>
</dbReference>